<dbReference type="RefSeq" id="XP_064770349.1">
    <property type="nucleotide sequence ID" value="XM_064911403.1"/>
</dbReference>
<dbReference type="InterPro" id="IPR027417">
    <property type="entry name" value="P-loop_NTPase"/>
</dbReference>
<dbReference type="SUPFAM" id="SSF52540">
    <property type="entry name" value="P-loop containing nucleoside triphosphate hydrolases"/>
    <property type="match status" value="1"/>
</dbReference>
<proteinExistence type="predicted"/>
<dbReference type="Gene3D" id="3.40.50.300">
    <property type="entry name" value="P-loop containing nucleotide triphosphate hydrolases"/>
    <property type="match status" value="1"/>
</dbReference>
<gene>
    <name evidence="1" type="ORF">BZA70DRAFT_270977</name>
</gene>
<name>A0ABR1FBT2_9ASCO</name>
<dbReference type="Proteomes" id="UP001498771">
    <property type="component" value="Unassembled WGS sequence"/>
</dbReference>
<sequence length="378" mass="40059">MTSLLSSNNKDNLLSNLLGARSAPASSPRSQPLAFPFFDQFHPTSTSTSAFKPHNVTVLCGGPFSGKSRLLSHICALTVIPAGGLAVVLDLDHRFVDVARDTIALHCAATAAAAKQTQGDDADDRSSSSDEQVVAAGVLVLRPTRETGASGLLTCLTRLATAELFEDLVAAVDSSSLLSESSAWTDKRHISGHVLAGSVAFDLLAYGDERTACARSTLDSPVLAVFVDGLASLYWHLSDPSSSSAQVSSSSLTWAQVASRTMSALQRVSRVYGSIPALACVTILSPATTTPRQSIHVADKAWPMVPGADAYIYLQRIPLRQWRYDAPQSHNAAGANDDDDADDETTSLVSVQVSSVNASTVKEFKMALSQVHGVRFRE</sequence>
<protein>
    <recommendedName>
        <fullName evidence="3">DNA recombination and repair protein Rad51-like C-terminal domain-containing protein</fullName>
    </recommendedName>
</protein>
<organism evidence="1 2">
    <name type="scientific">Myxozyma melibiosi</name>
    <dbReference type="NCBI Taxonomy" id="54550"/>
    <lineage>
        <taxon>Eukaryota</taxon>
        <taxon>Fungi</taxon>
        <taxon>Dikarya</taxon>
        <taxon>Ascomycota</taxon>
        <taxon>Saccharomycotina</taxon>
        <taxon>Lipomycetes</taxon>
        <taxon>Lipomycetales</taxon>
        <taxon>Lipomycetaceae</taxon>
        <taxon>Myxozyma</taxon>
    </lineage>
</organism>
<evidence type="ECO:0008006" key="3">
    <source>
        <dbReference type="Google" id="ProtNLM"/>
    </source>
</evidence>
<dbReference type="EMBL" id="JBBJBU010000001">
    <property type="protein sequence ID" value="KAK7207316.1"/>
    <property type="molecule type" value="Genomic_DNA"/>
</dbReference>
<dbReference type="GeneID" id="90036915"/>
<comment type="caution">
    <text evidence="1">The sequence shown here is derived from an EMBL/GenBank/DDBJ whole genome shotgun (WGS) entry which is preliminary data.</text>
</comment>
<evidence type="ECO:0000313" key="1">
    <source>
        <dbReference type="EMBL" id="KAK7207316.1"/>
    </source>
</evidence>
<evidence type="ECO:0000313" key="2">
    <source>
        <dbReference type="Proteomes" id="UP001498771"/>
    </source>
</evidence>
<keyword evidence="2" id="KW-1185">Reference proteome</keyword>
<reference evidence="1 2" key="1">
    <citation type="submission" date="2024-03" db="EMBL/GenBank/DDBJ databases">
        <title>Genome-scale model development and genomic sequencing of the oleaginous clade Lipomyces.</title>
        <authorList>
            <consortium name="Lawrence Berkeley National Laboratory"/>
            <person name="Czajka J.J."/>
            <person name="Han Y."/>
            <person name="Kim J."/>
            <person name="Mondo S.J."/>
            <person name="Hofstad B.A."/>
            <person name="Robles A."/>
            <person name="Haridas S."/>
            <person name="Riley R."/>
            <person name="LaButti K."/>
            <person name="Pangilinan J."/>
            <person name="Andreopoulos W."/>
            <person name="Lipzen A."/>
            <person name="Yan J."/>
            <person name="Wang M."/>
            <person name="Ng V."/>
            <person name="Grigoriev I.V."/>
            <person name="Spatafora J.W."/>
            <person name="Magnuson J.K."/>
            <person name="Baker S.E."/>
            <person name="Pomraning K.R."/>
        </authorList>
    </citation>
    <scope>NUCLEOTIDE SEQUENCE [LARGE SCALE GENOMIC DNA]</scope>
    <source>
        <strain evidence="1 2">Phaff 52-87</strain>
    </source>
</reference>
<accession>A0ABR1FBT2</accession>